<dbReference type="PANTHER" id="PTHR43829">
    <property type="entry name" value="AQUAPORIN OR AQUAGLYCEROPORIN RELATED"/>
    <property type="match status" value="1"/>
</dbReference>
<evidence type="ECO:0008006" key="13">
    <source>
        <dbReference type="Google" id="ProtNLM"/>
    </source>
</evidence>
<accession>E4XV54</accession>
<dbReference type="PRINTS" id="PR00783">
    <property type="entry name" value="MINTRINSICP"/>
</dbReference>
<comment type="catalytic activity">
    <reaction evidence="8">
        <text>glycerol(in) = glycerol(out)</text>
        <dbReference type="Rhea" id="RHEA:29675"/>
        <dbReference type="ChEBI" id="CHEBI:17754"/>
    </reaction>
</comment>
<evidence type="ECO:0000313" key="12">
    <source>
        <dbReference type="Proteomes" id="UP000001307"/>
    </source>
</evidence>
<evidence type="ECO:0000256" key="7">
    <source>
        <dbReference type="ARBA" id="ARBA00034651"/>
    </source>
</evidence>
<dbReference type="Proteomes" id="UP000001307">
    <property type="component" value="Unassembled WGS sequence"/>
</dbReference>
<dbReference type="InterPro" id="IPR000425">
    <property type="entry name" value="MIP"/>
</dbReference>
<evidence type="ECO:0000256" key="1">
    <source>
        <dbReference type="ARBA" id="ARBA00004141"/>
    </source>
</evidence>
<comment type="similarity">
    <text evidence="2 9">Belongs to the MIP/aquaporin (TC 1.A.8) family.</text>
</comment>
<dbReference type="OrthoDB" id="3222at2759"/>
<dbReference type="EMBL" id="FN653201">
    <property type="protein sequence ID" value="CBY13585.1"/>
    <property type="molecule type" value="Genomic_DNA"/>
</dbReference>
<evidence type="ECO:0000256" key="9">
    <source>
        <dbReference type="RuleBase" id="RU000477"/>
    </source>
</evidence>
<keyword evidence="5 10" id="KW-1133">Transmembrane helix</keyword>
<dbReference type="GO" id="GO:0015250">
    <property type="term" value="F:water channel activity"/>
    <property type="evidence" value="ECO:0007669"/>
    <property type="project" value="TreeGrafter"/>
</dbReference>
<evidence type="ECO:0000313" key="11">
    <source>
        <dbReference type="EMBL" id="CBY13585.1"/>
    </source>
</evidence>
<evidence type="ECO:0000256" key="5">
    <source>
        <dbReference type="ARBA" id="ARBA00022989"/>
    </source>
</evidence>
<evidence type="ECO:0000256" key="8">
    <source>
        <dbReference type="ARBA" id="ARBA00049405"/>
    </source>
</evidence>
<dbReference type="Pfam" id="PF00230">
    <property type="entry name" value="MIP"/>
    <property type="match status" value="1"/>
</dbReference>
<feature type="transmembrane region" description="Helical" evidence="10">
    <location>
        <begin position="54"/>
        <end position="72"/>
    </location>
</feature>
<protein>
    <recommendedName>
        <fullName evidence="13">Aquaporin</fullName>
    </recommendedName>
</protein>
<sequence length="143" mass="15609">MEKTEKTSGIFATYPRSDISMAQAFANEVIGTLFLLLFVRSVTDKNNNGAPSGLEPFFIGGIVFAIGAALGVNTGYALNPARDIWVLVCSRLSLAFRLFSQEEITRMIAIFGFQLLARLSELFLDRSSILSRSEASSSASKCR</sequence>
<keyword evidence="6 10" id="KW-0472">Membrane</keyword>
<dbReference type="AlphaFoldDB" id="E4XV54"/>
<evidence type="ECO:0000256" key="4">
    <source>
        <dbReference type="ARBA" id="ARBA00022692"/>
    </source>
</evidence>
<proteinExistence type="inferred from homology"/>
<evidence type="ECO:0000256" key="6">
    <source>
        <dbReference type="ARBA" id="ARBA00023136"/>
    </source>
</evidence>
<gene>
    <name evidence="11" type="ORF">GSOID_T00005380001</name>
</gene>
<comment type="catalytic activity">
    <reaction evidence="7">
        <text>H2O(in) = H2O(out)</text>
        <dbReference type="Rhea" id="RHEA:29667"/>
        <dbReference type="ChEBI" id="CHEBI:15377"/>
    </reaction>
</comment>
<dbReference type="GO" id="GO:0005886">
    <property type="term" value="C:plasma membrane"/>
    <property type="evidence" value="ECO:0007669"/>
    <property type="project" value="TreeGrafter"/>
</dbReference>
<keyword evidence="4 9" id="KW-0812">Transmembrane</keyword>
<dbReference type="InParanoid" id="E4XV54"/>
<dbReference type="GO" id="GO:0015254">
    <property type="term" value="F:glycerol channel activity"/>
    <property type="evidence" value="ECO:0007669"/>
    <property type="project" value="TreeGrafter"/>
</dbReference>
<dbReference type="SUPFAM" id="SSF81338">
    <property type="entry name" value="Aquaporin-like"/>
    <property type="match status" value="1"/>
</dbReference>
<name>E4XV54_OIKDI</name>
<organism evidence="11">
    <name type="scientific">Oikopleura dioica</name>
    <name type="common">Tunicate</name>
    <dbReference type="NCBI Taxonomy" id="34765"/>
    <lineage>
        <taxon>Eukaryota</taxon>
        <taxon>Metazoa</taxon>
        <taxon>Chordata</taxon>
        <taxon>Tunicata</taxon>
        <taxon>Appendicularia</taxon>
        <taxon>Copelata</taxon>
        <taxon>Oikopleuridae</taxon>
        <taxon>Oikopleura</taxon>
    </lineage>
</organism>
<evidence type="ECO:0000256" key="10">
    <source>
        <dbReference type="SAM" id="Phobius"/>
    </source>
</evidence>
<keyword evidence="12" id="KW-1185">Reference proteome</keyword>
<dbReference type="PANTHER" id="PTHR43829:SF9">
    <property type="entry name" value="AQUAPORIN-9"/>
    <property type="match status" value="1"/>
</dbReference>
<dbReference type="InterPro" id="IPR050363">
    <property type="entry name" value="MIP/Aquaporin"/>
</dbReference>
<dbReference type="InterPro" id="IPR023271">
    <property type="entry name" value="Aquaporin-like"/>
</dbReference>
<comment type="subcellular location">
    <subcellularLocation>
        <location evidence="1">Membrane</location>
        <topology evidence="1">Multi-pass membrane protein</topology>
    </subcellularLocation>
</comment>
<evidence type="ECO:0000256" key="2">
    <source>
        <dbReference type="ARBA" id="ARBA00006175"/>
    </source>
</evidence>
<evidence type="ECO:0000256" key="3">
    <source>
        <dbReference type="ARBA" id="ARBA00022448"/>
    </source>
</evidence>
<dbReference type="Gene3D" id="1.20.1080.10">
    <property type="entry name" value="Glycerol uptake facilitator protein"/>
    <property type="match status" value="1"/>
</dbReference>
<reference evidence="11" key="1">
    <citation type="journal article" date="2010" name="Science">
        <title>Plasticity of animal genome architecture unmasked by rapid evolution of a pelagic tunicate.</title>
        <authorList>
            <person name="Denoeud F."/>
            <person name="Henriet S."/>
            <person name="Mungpakdee S."/>
            <person name="Aury J.M."/>
            <person name="Da Silva C."/>
            <person name="Brinkmann H."/>
            <person name="Mikhaleva J."/>
            <person name="Olsen L.C."/>
            <person name="Jubin C."/>
            <person name="Canestro C."/>
            <person name="Bouquet J.M."/>
            <person name="Danks G."/>
            <person name="Poulain J."/>
            <person name="Campsteijn C."/>
            <person name="Adamski M."/>
            <person name="Cross I."/>
            <person name="Yadetie F."/>
            <person name="Muffato M."/>
            <person name="Louis A."/>
            <person name="Butcher S."/>
            <person name="Tsagkogeorga G."/>
            <person name="Konrad A."/>
            <person name="Singh S."/>
            <person name="Jensen M.F."/>
            <person name="Cong E.H."/>
            <person name="Eikeseth-Otteraa H."/>
            <person name="Noel B."/>
            <person name="Anthouard V."/>
            <person name="Porcel B.M."/>
            <person name="Kachouri-Lafond R."/>
            <person name="Nishino A."/>
            <person name="Ugolini M."/>
            <person name="Chourrout P."/>
            <person name="Nishida H."/>
            <person name="Aasland R."/>
            <person name="Huzurbazar S."/>
            <person name="Westhof E."/>
            <person name="Delsuc F."/>
            <person name="Lehrach H."/>
            <person name="Reinhardt R."/>
            <person name="Weissenbach J."/>
            <person name="Roy S.W."/>
            <person name="Artiguenave F."/>
            <person name="Postlethwait J.H."/>
            <person name="Manak J.R."/>
            <person name="Thompson E.M."/>
            <person name="Jaillon O."/>
            <person name="Du Pasquier L."/>
            <person name="Boudinot P."/>
            <person name="Liberles D.A."/>
            <person name="Volff J.N."/>
            <person name="Philippe H."/>
            <person name="Lenhard B."/>
            <person name="Roest Crollius H."/>
            <person name="Wincker P."/>
            <person name="Chourrout D."/>
        </authorList>
    </citation>
    <scope>NUCLEOTIDE SEQUENCE [LARGE SCALE GENOMIC DNA]</scope>
</reference>
<keyword evidence="3 9" id="KW-0813">Transport</keyword>
<feature type="transmembrane region" description="Helical" evidence="10">
    <location>
        <begin position="21"/>
        <end position="42"/>
    </location>
</feature>